<dbReference type="Pfam" id="PF10165">
    <property type="entry name" value="Ric8"/>
    <property type="match status" value="1"/>
</dbReference>
<sequence length="94" mass="10342">MINGAGEAGTMAGEFSFMLCKELPCRMMKYCGLGHAVGLIANKGLFGNLNRVRNESESEDSQTEDYTKLEDRRPRSNTINPVPGFINPIRDTSA</sequence>
<comment type="similarity">
    <text evidence="2">Belongs to the synembryn family.</text>
</comment>
<dbReference type="GO" id="GO:0005085">
    <property type="term" value="F:guanyl-nucleotide exchange factor activity"/>
    <property type="evidence" value="ECO:0007669"/>
    <property type="project" value="UniProtKB-KW"/>
</dbReference>
<protein>
    <submittedName>
        <fullName evidence="7">Uncharacterized protein</fullName>
    </submittedName>
</protein>
<keyword evidence="3" id="KW-0963">Cytoplasm</keyword>
<comment type="caution">
    <text evidence="7">The sequence shown here is derived from an EMBL/GenBank/DDBJ whole genome shotgun (WGS) entry which is preliminary data.</text>
</comment>
<dbReference type="Proteomes" id="UP000298663">
    <property type="component" value="Unassembled WGS sequence"/>
</dbReference>
<gene>
    <name evidence="7" type="ORF">L596_019969</name>
</gene>
<proteinExistence type="inferred from homology"/>
<dbReference type="GO" id="GO:0005938">
    <property type="term" value="C:cell cortex"/>
    <property type="evidence" value="ECO:0007669"/>
    <property type="project" value="UniProtKB-SubCell"/>
</dbReference>
<dbReference type="OrthoDB" id="5585685at2759"/>
<evidence type="ECO:0000256" key="2">
    <source>
        <dbReference type="ARBA" id="ARBA00009049"/>
    </source>
</evidence>
<evidence type="ECO:0000256" key="3">
    <source>
        <dbReference type="ARBA" id="ARBA00022490"/>
    </source>
</evidence>
<keyword evidence="8" id="KW-1185">Reference proteome</keyword>
<evidence type="ECO:0000313" key="7">
    <source>
        <dbReference type="EMBL" id="TKR72537.1"/>
    </source>
</evidence>
<evidence type="ECO:0000256" key="5">
    <source>
        <dbReference type="ARBA" id="ARBA00023186"/>
    </source>
</evidence>
<keyword evidence="5" id="KW-0143">Chaperone</keyword>
<dbReference type="GO" id="GO:0007186">
    <property type="term" value="P:G protein-coupled receptor signaling pathway"/>
    <property type="evidence" value="ECO:0007669"/>
    <property type="project" value="TreeGrafter"/>
</dbReference>
<dbReference type="STRING" id="34508.A0A4U5MS48"/>
<dbReference type="InterPro" id="IPR019318">
    <property type="entry name" value="Gua_nucleotide_exch_fac_Ric8"/>
</dbReference>
<name>A0A4U5MS48_STECR</name>
<dbReference type="GO" id="GO:0001965">
    <property type="term" value="F:G-protein alpha-subunit binding"/>
    <property type="evidence" value="ECO:0007669"/>
    <property type="project" value="TreeGrafter"/>
</dbReference>
<dbReference type="PANTHER" id="PTHR12425:SF5">
    <property type="entry name" value="SYNEMBRYN"/>
    <property type="match status" value="1"/>
</dbReference>
<reference evidence="7 8" key="2">
    <citation type="journal article" date="2019" name="G3 (Bethesda)">
        <title>Hybrid Assembly of the Genome of the Entomopathogenic Nematode Steinernema carpocapsae Identifies the X-Chromosome.</title>
        <authorList>
            <person name="Serra L."/>
            <person name="Macchietto M."/>
            <person name="Macias-Munoz A."/>
            <person name="McGill C.J."/>
            <person name="Rodriguez I.M."/>
            <person name="Rodriguez B."/>
            <person name="Murad R."/>
            <person name="Mortazavi A."/>
        </authorList>
    </citation>
    <scope>NUCLEOTIDE SEQUENCE [LARGE SCALE GENOMIC DNA]</scope>
    <source>
        <strain evidence="7 8">ALL</strain>
    </source>
</reference>
<feature type="region of interest" description="Disordered" evidence="6">
    <location>
        <begin position="53"/>
        <end position="94"/>
    </location>
</feature>
<accession>A0A4U5MS48</accession>
<evidence type="ECO:0000313" key="8">
    <source>
        <dbReference type="Proteomes" id="UP000298663"/>
    </source>
</evidence>
<reference evidence="7 8" key="1">
    <citation type="journal article" date="2015" name="Genome Biol.">
        <title>Comparative genomics of Steinernema reveals deeply conserved gene regulatory networks.</title>
        <authorList>
            <person name="Dillman A.R."/>
            <person name="Macchietto M."/>
            <person name="Porter C.F."/>
            <person name="Rogers A."/>
            <person name="Williams B."/>
            <person name="Antoshechkin I."/>
            <person name="Lee M.M."/>
            <person name="Goodwin Z."/>
            <person name="Lu X."/>
            <person name="Lewis E.E."/>
            <person name="Goodrich-Blair H."/>
            <person name="Stock S.P."/>
            <person name="Adams B.J."/>
            <person name="Sternberg P.W."/>
            <person name="Mortazavi A."/>
        </authorList>
    </citation>
    <scope>NUCLEOTIDE SEQUENCE [LARGE SCALE GENOMIC DNA]</scope>
    <source>
        <strain evidence="7 8">ALL</strain>
    </source>
</reference>
<evidence type="ECO:0000256" key="1">
    <source>
        <dbReference type="ARBA" id="ARBA00004544"/>
    </source>
</evidence>
<evidence type="ECO:0000256" key="4">
    <source>
        <dbReference type="ARBA" id="ARBA00022658"/>
    </source>
</evidence>
<keyword evidence="4" id="KW-0344">Guanine-nucleotide releasing factor</keyword>
<dbReference type="AlphaFoldDB" id="A0A4U5MS48"/>
<organism evidence="7 8">
    <name type="scientific">Steinernema carpocapsae</name>
    <name type="common">Entomopathogenic nematode</name>
    <dbReference type="NCBI Taxonomy" id="34508"/>
    <lineage>
        <taxon>Eukaryota</taxon>
        <taxon>Metazoa</taxon>
        <taxon>Ecdysozoa</taxon>
        <taxon>Nematoda</taxon>
        <taxon>Chromadorea</taxon>
        <taxon>Rhabditida</taxon>
        <taxon>Tylenchina</taxon>
        <taxon>Panagrolaimomorpha</taxon>
        <taxon>Strongyloidoidea</taxon>
        <taxon>Steinernematidae</taxon>
        <taxon>Steinernema</taxon>
    </lineage>
</organism>
<feature type="compositionally biased region" description="Basic and acidic residues" evidence="6">
    <location>
        <begin position="65"/>
        <end position="74"/>
    </location>
</feature>
<dbReference type="PANTHER" id="PTHR12425">
    <property type="entry name" value="SYNEMBRYN"/>
    <property type="match status" value="1"/>
</dbReference>
<dbReference type="EMBL" id="AZBU02000006">
    <property type="protein sequence ID" value="TKR72537.1"/>
    <property type="molecule type" value="Genomic_DNA"/>
</dbReference>
<dbReference type="PRINTS" id="PR01802">
    <property type="entry name" value="SYNEMBRYN"/>
</dbReference>
<evidence type="ECO:0000256" key="6">
    <source>
        <dbReference type="SAM" id="MobiDB-lite"/>
    </source>
</evidence>
<comment type="subcellular location">
    <subcellularLocation>
        <location evidence="1">Cytoplasm</location>
        <location evidence="1">Cell cortex</location>
    </subcellularLocation>
</comment>
<dbReference type="InterPro" id="IPR008376">
    <property type="entry name" value="Chaperone_Ric-8_A/B"/>
</dbReference>